<dbReference type="AlphaFoldDB" id="A0A1W6LFQ6"/>
<organism evidence="1 2">
    <name type="scientific">Piscinibacter gummiphilus</name>
    <dbReference type="NCBI Taxonomy" id="946333"/>
    <lineage>
        <taxon>Bacteria</taxon>
        <taxon>Pseudomonadati</taxon>
        <taxon>Pseudomonadota</taxon>
        <taxon>Betaproteobacteria</taxon>
        <taxon>Burkholderiales</taxon>
        <taxon>Sphaerotilaceae</taxon>
        <taxon>Piscinibacter</taxon>
    </lineage>
</organism>
<dbReference type="PROSITE" id="PS51833">
    <property type="entry name" value="HDOD"/>
    <property type="match status" value="1"/>
</dbReference>
<dbReference type="GO" id="GO:0016301">
    <property type="term" value="F:kinase activity"/>
    <property type="evidence" value="ECO:0007669"/>
    <property type="project" value="UniProtKB-KW"/>
</dbReference>
<accession>A0A1W6LFQ6</accession>
<gene>
    <name evidence="1" type="ORF">A4W93_25900</name>
</gene>
<dbReference type="SUPFAM" id="SSF109604">
    <property type="entry name" value="HD-domain/PDEase-like"/>
    <property type="match status" value="1"/>
</dbReference>
<reference evidence="1 2" key="1">
    <citation type="submission" date="2016-04" db="EMBL/GenBank/DDBJ databases">
        <title>Complete genome sequence of natural rubber-degrading, novel Gram-negative bacterium, Rhizobacter gummiphilus strain NS21.</title>
        <authorList>
            <person name="Tabata M."/>
            <person name="Kasai D."/>
            <person name="Fukuda M."/>
        </authorList>
    </citation>
    <scope>NUCLEOTIDE SEQUENCE [LARGE SCALE GENOMIC DNA]</scope>
    <source>
        <strain evidence="1 2">NS21</strain>
    </source>
</reference>
<protein>
    <submittedName>
        <fullName evidence="1">Histidine kinase</fullName>
    </submittedName>
</protein>
<dbReference type="Pfam" id="PF08668">
    <property type="entry name" value="HDOD"/>
    <property type="match status" value="1"/>
</dbReference>
<keyword evidence="2" id="KW-1185">Reference proteome</keyword>
<dbReference type="InterPro" id="IPR052340">
    <property type="entry name" value="RNase_Y/CdgJ"/>
</dbReference>
<dbReference type="STRING" id="946333.A4W93_25900"/>
<dbReference type="RefSeq" id="WP_085753383.1">
    <property type="nucleotide sequence ID" value="NZ_BSPR01000015.1"/>
</dbReference>
<dbReference type="KEGG" id="rgu:A4W93_25900"/>
<dbReference type="PANTHER" id="PTHR33525">
    <property type="match status" value="1"/>
</dbReference>
<dbReference type="InterPro" id="IPR013976">
    <property type="entry name" value="HDOD"/>
</dbReference>
<dbReference type="PANTHER" id="PTHR33525:SF4">
    <property type="entry name" value="CYCLIC DI-GMP PHOSPHODIESTERASE CDGJ"/>
    <property type="match status" value="1"/>
</dbReference>
<keyword evidence="1" id="KW-0808">Transferase</keyword>
<evidence type="ECO:0000313" key="1">
    <source>
        <dbReference type="EMBL" id="ARN23069.1"/>
    </source>
</evidence>
<dbReference type="Proteomes" id="UP000193427">
    <property type="component" value="Chromosome"/>
</dbReference>
<dbReference type="OrthoDB" id="9126875at2"/>
<sequence length="280" mass="30810">MSPLAPAPLDTALPNLDAWVAWFRKAEMPVLADTADALEAMRANEDDVDANLIGEMVAHDPLMTLKILAHAATHRPERRVTDVETVTAAIVMMGISPFFNTFGPQPTVEDRLAPVDGALEGVNHVLRRVHRASRFAFAFAVHRMDLDAAVIHEAALLHDFAEMLLWCHAPSLALRIRAMQQADPALRSAAAQQSVLNITLADLQHELMKAWALPDLLIRITDDRQARHPSVQSVVLAIRLARHTAEGWDNPAVPDDITEIAQLLNLSPDAALQFVNKVDE</sequence>
<evidence type="ECO:0000313" key="2">
    <source>
        <dbReference type="Proteomes" id="UP000193427"/>
    </source>
</evidence>
<dbReference type="EMBL" id="CP015118">
    <property type="protein sequence ID" value="ARN23069.1"/>
    <property type="molecule type" value="Genomic_DNA"/>
</dbReference>
<keyword evidence="1" id="KW-0418">Kinase</keyword>
<dbReference type="Gene3D" id="1.10.3210.10">
    <property type="entry name" value="Hypothetical protein af1432"/>
    <property type="match status" value="1"/>
</dbReference>
<name>A0A1W6LFQ6_9BURK</name>
<proteinExistence type="predicted"/>